<keyword evidence="6" id="KW-1185">Reference proteome</keyword>
<dbReference type="InterPro" id="IPR009057">
    <property type="entry name" value="Homeodomain-like_sf"/>
</dbReference>
<dbReference type="SMART" id="SM00342">
    <property type="entry name" value="HTH_ARAC"/>
    <property type="match status" value="1"/>
</dbReference>
<accession>A0ABV7YAJ0</accession>
<comment type="caution">
    <text evidence="5">The sequence shown here is derived from an EMBL/GenBank/DDBJ whole genome shotgun (WGS) entry which is preliminary data.</text>
</comment>
<dbReference type="InterPro" id="IPR018060">
    <property type="entry name" value="HTH_AraC"/>
</dbReference>
<gene>
    <name evidence="5" type="ORF">ACFOUW_13420</name>
</gene>
<dbReference type="Pfam" id="PF12833">
    <property type="entry name" value="HTH_18"/>
    <property type="match status" value="1"/>
</dbReference>
<name>A0ABV7YAJ0_9ACTN</name>
<evidence type="ECO:0000259" key="4">
    <source>
        <dbReference type="PROSITE" id="PS01124"/>
    </source>
</evidence>
<dbReference type="PANTHER" id="PTHR46796">
    <property type="entry name" value="HTH-TYPE TRANSCRIPTIONAL ACTIVATOR RHAS-RELATED"/>
    <property type="match status" value="1"/>
</dbReference>
<reference evidence="6" key="1">
    <citation type="journal article" date="2019" name="Int. J. Syst. Evol. Microbiol.">
        <title>The Global Catalogue of Microorganisms (GCM) 10K type strain sequencing project: providing services to taxonomists for standard genome sequencing and annotation.</title>
        <authorList>
            <consortium name="The Broad Institute Genomics Platform"/>
            <consortium name="The Broad Institute Genome Sequencing Center for Infectious Disease"/>
            <person name="Wu L."/>
            <person name="Ma J."/>
        </authorList>
    </citation>
    <scope>NUCLEOTIDE SEQUENCE [LARGE SCALE GENOMIC DNA]</scope>
    <source>
        <strain evidence="6">CGMCC 4.7241</strain>
    </source>
</reference>
<sequence length="237" mass="26132">MAITVATQSGPVGRIERVWSSLCTGPTPFMSLAAVHVGVAFTRFEGETIVSFRGPETRATAMEVPGEAEFFGVELRLGAFMRPFRPATLANQQDVTLPVARNGRFDLLGDSWELPTPENVDVFVSRLERAGLLAYDPVVEDLWHDPRGQLARRTSQERFRNAVGIPRRTALHIARARAAAVRLRAGASIAEVTHAEGYFDQAHLTRTMRQLVGYTPAELIRTDRLLDLDVILEAPAA</sequence>
<keyword evidence="2" id="KW-0238">DNA-binding</keyword>
<keyword evidence="3" id="KW-0804">Transcription</keyword>
<dbReference type="InterPro" id="IPR050204">
    <property type="entry name" value="AraC_XylS_family_regulators"/>
</dbReference>
<dbReference type="EMBL" id="JBHRZH010000009">
    <property type="protein sequence ID" value="MFC3761839.1"/>
    <property type="molecule type" value="Genomic_DNA"/>
</dbReference>
<evidence type="ECO:0000256" key="3">
    <source>
        <dbReference type="ARBA" id="ARBA00023163"/>
    </source>
</evidence>
<evidence type="ECO:0000256" key="2">
    <source>
        <dbReference type="ARBA" id="ARBA00023125"/>
    </source>
</evidence>
<dbReference type="Gene3D" id="1.10.10.60">
    <property type="entry name" value="Homeodomain-like"/>
    <property type="match status" value="1"/>
</dbReference>
<proteinExistence type="predicted"/>
<protein>
    <submittedName>
        <fullName evidence="5">Helix-turn-helix domain-containing protein</fullName>
    </submittedName>
</protein>
<dbReference type="PANTHER" id="PTHR46796:SF15">
    <property type="entry name" value="BLL1074 PROTEIN"/>
    <property type="match status" value="1"/>
</dbReference>
<feature type="domain" description="HTH araC/xylS-type" evidence="4">
    <location>
        <begin position="150"/>
        <end position="222"/>
    </location>
</feature>
<organism evidence="5 6">
    <name type="scientific">Tenggerimyces flavus</name>
    <dbReference type="NCBI Taxonomy" id="1708749"/>
    <lineage>
        <taxon>Bacteria</taxon>
        <taxon>Bacillati</taxon>
        <taxon>Actinomycetota</taxon>
        <taxon>Actinomycetes</taxon>
        <taxon>Propionibacteriales</taxon>
        <taxon>Nocardioidaceae</taxon>
        <taxon>Tenggerimyces</taxon>
    </lineage>
</organism>
<dbReference type="RefSeq" id="WP_205114591.1">
    <property type="nucleotide sequence ID" value="NZ_JAFBCM010000001.1"/>
</dbReference>
<dbReference type="Proteomes" id="UP001595699">
    <property type="component" value="Unassembled WGS sequence"/>
</dbReference>
<evidence type="ECO:0000313" key="5">
    <source>
        <dbReference type="EMBL" id="MFC3761839.1"/>
    </source>
</evidence>
<evidence type="ECO:0000256" key="1">
    <source>
        <dbReference type="ARBA" id="ARBA00023015"/>
    </source>
</evidence>
<evidence type="ECO:0000313" key="6">
    <source>
        <dbReference type="Proteomes" id="UP001595699"/>
    </source>
</evidence>
<dbReference type="PROSITE" id="PS01124">
    <property type="entry name" value="HTH_ARAC_FAMILY_2"/>
    <property type="match status" value="1"/>
</dbReference>
<keyword evidence="1" id="KW-0805">Transcription regulation</keyword>
<dbReference type="SUPFAM" id="SSF46689">
    <property type="entry name" value="Homeodomain-like"/>
    <property type="match status" value="1"/>
</dbReference>